<evidence type="ECO:0000313" key="3">
    <source>
        <dbReference type="Proteomes" id="UP000077266"/>
    </source>
</evidence>
<keyword evidence="3" id="KW-1185">Reference proteome</keyword>
<name>A0A165Z2H4_EXIGL</name>
<accession>A0A165Z2H4</accession>
<protein>
    <submittedName>
        <fullName evidence="2">Uncharacterized protein</fullName>
    </submittedName>
</protein>
<feature type="region of interest" description="Disordered" evidence="1">
    <location>
        <begin position="33"/>
        <end position="55"/>
    </location>
</feature>
<gene>
    <name evidence="2" type="ORF">EXIGLDRAFT_736569</name>
</gene>
<dbReference type="EMBL" id="KV426764">
    <property type="protein sequence ID" value="KZV78789.1"/>
    <property type="molecule type" value="Genomic_DNA"/>
</dbReference>
<evidence type="ECO:0000256" key="1">
    <source>
        <dbReference type="SAM" id="MobiDB-lite"/>
    </source>
</evidence>
<dbReference type="Proteomes" id="UP000077266">
    <property type="component" value="Unassembled WGS sequence"/>
</dbReference>
<evidence type="ECO:0000313" key="2">
    <source>
        <dbReference type="EMBL" id="KZV78789.1"/>
    </source>
</evidence>
<dbReference type="InParanoid" id="A0A165Z2H4"/>
<organism evidence="2 3">
    <name type="scientific">Exidia glandulosa HHB12029</name>
    <dbReference type="NCBI Taxonomy" id="1314781"/>
    <lineage>
        <taxon>Eukaryota</taxon>
        <taxon>Fungi</taxon>
        <taxon>Dikarya</taxon>
        <taxon>Basidiomycota</taxon>
        <taxon>Agaricomycotina</taxon>
        <taxon>Agaricomycetes</taxon>
        <taxon>Auriculariales</taxon>
        <taxon>Exidiaceae</taxon>
        <taxon>Exidia</taxon>
    </lineage>
</organism>
<dbReference type="AlphaFoldDB" id="A0A165Z2H4"/>
<reference evidence="2 3" key="1">
    <citation type="journal article" date="2016" name="Mol. Biol. Evol.">
        <title>Comparative Genomics of Early-Diverging Mushroom-Forming Fungi Provides Insights into the Origins of Lignocellulose Decay Capabilities.</title>
        <authorList>
            <person name="Nagy L.G."/>
            <person name="Riley R."/>
            <person name="Tritt A."/>
            <person name="Adam C."/>
            <person name="Daum C."/>
            <person name="Floudas D."/>
            <person name="Sun H."/>
            <person name="Yadav J.S."/>
            <person name="Pangilinan J."/>
            <person name="Larsson K.H."/>
            <person name="Matsuura K."/>
            <person name="Barry K."/>
            <person name="Labutti K."/>
            <person name="Kuo R."/>
            <person name="Ohm R.A."/>
            <person name="Bhattacharya S.S."/>
            <person name="Shirouzu T."/>
            <person name="Yoshinaga Y."/>
            <person name="Martin F.M."/>
            <person name="Grigoriev I.V."/>
            <person name="Hibbett D.S."/>
        </authorList>
    </citation>
    <scope>NUCLEOTIDE SEQUENCE [LARGE SCALE GENOMIC DNA]</scope>
    <source>
        <strain evidence="2 3">HHB12029</strain>
    </source>
</reference>
<proteinExistence type="predicted"/>
<sequence length="55" mass="6062">MVRNVPVSITADPVTPASLRRMITCVLGPARIRRSPDSSVSPARISYFPRPNFAH</sequence>